<organism evidence="3 4">
    <name type="scientific">Acaromyces ingoldii</name>
    <dbReference type="NCBI Taxonomy" id="215250"/>
    <lineage>
        <taxon>Eukaryota</taxon>
        <taxon>Fungi</taxon>
        <taxon>Dikarya</taxon>
        <taxon>Basidiomycota</taxon>
        <taxon>Ustilaginomycotina</taxon>
        <taxon>Exobasidiomycetes</taxon>
        <taxon>Exobasidiales</taxon>
        <taxon>Cryptobasidiaceae</taxon>
        <taxon>Acaromyces</taxon>
    </lineage>
</organism>
<dbReference type="EMBL" id="KZ819637">
    <property type="protein sequence ID" value="PWN88901.1"/>
    <property type="molecule type" value="Genomic_DNA"/>
</dbReference>
<dbReference type="RefSeq" id="XP_025376099.1">
    <property type="nucleotide sequence ID" value="XM_025520045.1"/>
</dbReference>
<evidence type="ECO:0000313" key="4">
    <source>
        <dbReference type="Proteomes" id="UP000245768"/>
    </source>
</evidence>
<evidence type="ECO:0000313" key="3">
    <source>
        <dbReference type="EMBL" id="PWN88901.1"/>
    </source>
</evidence>
<feature type="region of interest" description="Disordered" evidence="1">
    <location>
        <begin position="39"/>
        <end position="179"/>
    </location>
</feature>
<feature type="compositionally biased region" description="Polar residues" evidence="1">
    <location>
        <begin position="485"/>
        <end position="501"/>
    </location>
</feature>
<dbReference type="InParanoid" id="A0A316YIA3"/>
<feature type="compositionally biased region" description="Basic and acidic residues" evidence="1">
    <location>
        <begin position="60"/>
        <end position="74"/>
    </location>
</feature>
<reference evidence="3 4" key="1">
    <citation type="journal article" date="2018" name="Mol. Biol. Evol.">
        <title>Broad Genomic Sampling Reveals a Smut Pathogenic Ancestry of the Fungal Clade Ustilaginomycotina.</title>
        <authorList>
            <person name="Kijpornyongpan T."/>
            <person name="Mondo S.J."/>
            <person name="Barry K."/>
            <person name="Sandor L."/>
            <person name="Lee J."/>
            <person name="Lipzen A."/>
            <person name="Pangilinan J."/>
            <person name="LaButti K."/>
            <person name="Hainaut M."/>
            <person name="Henrissat B."/>
            <person name="Grigoriev I.V."/>
            <person name="Spatafora J.W."/>
            <person name="Aime M.C."/>
        </authorList>
    </citation>
    <scope>NUCLEOTIDE SEQUENCE [LARGE SCALE GENOMIC DNA]</scope>
    <source>
        <strain evidence="3 4">MCA 4198</strain>
    </source>
</reference>
<feature type="signal peptide" evidence="2">
    <location>
        <begin position="1"/>
        <end position="25"/>
    </location>
</feature>
<feature type="region of interest" description="Disordered" evidence="1">
    <location>
        <begin position="387"/>
        <end position="501"/>
    </location>
</feature>
<accession>A0A316YIA3</accession>
<feature type="compositionally biased region" description="Low complexity" evidence="1">
    <location>
        <begin position="39"/>
        <end position="56"/>
    </location>
</feature>
<sequence length="501" mass="55223">MVKLALLFTITVGLYLLSTLSTVTATELQRRYRQLYGPTQLEHTQLEPTQLETTQLGNESPRRHSQFEGEETRRNPLQVGETAQPTQRTRYGPNSLDSLKTTDGLGNHEQLQGMQGYRQRHRPDTSLASTYGAPTEHGYLPTSLSDKHSLGHGSGTHKPERERAHSHGGFTKNPDYGNGGRPDPATYAFYGCFPTNSYLIQMGNHGNENDNIQMGEAFENKRSGDKPQTVASFIVNIDKFYDEGYPYGSAVGTYLPYTADDFVKVESDDEDCLSSFAIFFWDTPPPQIWENCKPFSVPPILCPENLGNCYASTYYQPGSAYLSDQGGRKSNYTGYVRSRKDKYRHQLYRPVRLRATDHCENPTYQQWSSYSDSTLPSICPNPELDKRVVYDKDGNPSDDSFPPRARIQNGVPVCTGGQKGNRGGRGGEGGGSGSGGSGGGGSGNYGGGGYGGHSHGHRPHSSSRLPHGSIRHRINKGGLPHKPMETTSSDPQVYSLEEMQT</sequence>
<evidence type="ECO:0000256" key="1">
    <source>
        <dbReference type="SAM" id="MobiDB-lite"/>
    </source>
</evidence>
<gene>
    <name evidence="3" type="ORF">FA10DRAFT_260834</name>
</gene>
<feature type="compositionally biased region" description="Gly residues" evidence="1">
    <location>
        <begin position="417"/>
        <end position="453"/>
    </location>
</feature>
<keyword evidence="4" id="KW-1185">Reference proteome</keyword>
<feature type="chain" id="PRO_5016407916" evidence="2">
    <location>
        <begin position="26"/>
        <end position="501"/>
    </location>
</feature>
<dbReference type="GeneID" id="37041961"/>
<protein>
    <submittedName>
        <fullName evidence="3">Uncharacterized protein</fullName>
    </submittedName>
</protein>
<dbReference type="AlphaFoldDB" id="A0A316YIA3"/>
<dbReference type="Proteomes" id="UP000245768">
    <property type="component" value="Unassembled WGS sequence"/>
</dbReference>
<name>A0A316YIA3_9BASI</name>
<evidence type="ECO:0000256" key="2">
    <source>
        <dbReference type="SAM" id="SignalP"/>
    </source>
</evidence>
<proteinExistence type="predicted"/>
<keyword evidence="2" id="KW-0732">Signal</keyword>